<dbReference type="AlphaFoldDB" id="A0A1A8TF30"/>
<reference evidence="1 2" key="1">
    <citation type="submission" date="2016-06" db="EMBL/GenBank/DDBJ databases">
        <authorList>
            <person name="Kjaerup R.B."/>
            <person name="Dalgaard T.S."/>
            <person name="Juul-Madsen H.R."/>
        </authorList>
    </citation>
    <scope>NUCLEOTIDE SEQUENCE [LARGE SCALE GENOMIC DNA]</scope>
    <source>
        <strain evidence="1 2">CECT 8886</strain>
    </source>
</reference>
<protein>
    <submittedName>
        <fullName evidence="1">Uncharacterized protein</fullName>
    </submittedName>
</protein>
<accession>A0A1A8TF30</accession>
<proteinExistence type="predicted"/>
<evidence type="ECO:0000313" key="2">
    <source>
        <dbReference type="Proteomes" id="UP000092544"/>
    </source>
</evidence>
<dbReference type="STRING" id="1792290.MSP8886_01908"/>
<sequence>MIKKMSDFIQWDEKQVDIIARDLAYLRLQVDLELVPRYPMFLDKAYPLGRCKEIRDEVFALLQEALPKATEPGLVLMREALAKGATLKKVWGSLRDEYFQNAMVLGDWYIDVSNDTVNPNKPRVEILPLAQSRFFRITSFEQFIKIARSYWEVEVYRNDTCPALAPFLPLIYVDAKGGCWMGEANDDMLCLAMDSQFLLSERILTELPTLPTVFRNKWKNSLDSIKNNEFIHGEGQPLDFCRAYRQQQKYLDMPFRDSAVMAYLSLPKRIS</sequence>
<dbReference type="Proteomes" id="UP000092544">
    <property type="component" value="Unassembled WGS sequence"/>
</dbReference>
<organism evidence="1 2">
    <name type="scientific">Marinomonas spartinae</name>
    <dbReference type="NCBI Taxonomy" id="1792290"/>
    <lineage>
        <taxon>Bacteria</taxon>
        <taxon>Pseudomonadati</taxon>
        <taxon>Pseudomonadota</taxon>
        <taxon>Gammaproteobacteria</taxon>
        <taxon>Oceanospirillales</taxon>
        <taxon>Oceanospirillaceae</taxon>
        <taxon>Marinomonas</taxon>
    </lineage>
</organism>
<evidence type="ECO:0000313" key="1">
    <source>
        <dbReference type="EMBL" id="SBS30732.1"/>
    </source>
</evidence>
<keyword evidence="2" id="KW-1185">Reference proteome</keyword>
<name>A0A1A8TF30_9GAMM</name>
<dbReference type="EMBL" id="FLOB01000003">
    <property type="protein sequence ID" value="SBS30732.1"/>
    <property type="molecule type" value="Genomic_DNA"/>
</dbReference>
<gene>
    <name evidence="1" type="ORF">MSP8886_01908</name>
</gene>